<evidence type="ECO:0000313" key="6">
    <source>
        <dbReference type="Proteomes" id="UP000298138"/>
    </source>
</evidence>
<dbReference type="InParanoid" id="A0A4S2N2L5"/>
<feature type="region of interest" description="Disordered" evidence="4">
    <location>
        <begin position="139"/>
        <end position="158"/>
    </location>
</feature>
<keyword evidence="6" id="KW-1185">Reference proteome</keyword>
<reference evidence="5 6" key="1">
    <citation type="submission" date="2019-04" db="EMBL/GenBank/DDBJ databases">
        <title>Comparative genomics and transcriptomics to analyze fruiting body development in filamentous ascomycetes.</title>
        <authorList>
            <consortium name="DOE Joint Genome Institute"/>
            <person name="Lutkenhaus R."/>
            <person name="Traeger S."/>
            <person name="Breuer J."/>
            <person name="Kuo A."/>
            <person name="Lipzen A."/>
            <person name="Pangilinan J."/>
            <person name="Dilworth D."/>
            <person name="Sandor L."/>
            <person name="Poggeler S."/>
            <person name="Barry K."/>
            <person name="Grigoriev I.V."/>
            <person name="Nowrousian M."/>
        </authorList>
    </citation>
    <scope>NUCLEOTIDE SEQUENCE [LARGE SCALE GENOMIC DNA]</scope>
    <source>
        <strain evidence="5 6">CBS 389.68</strain>
    </source>
</reference>
<evidence type="ECO:0000256" key="1">
    <source>
        <dbReference type="ARBA" id="ARBA00004496"/>
    </source>
</evidence>
<evidence type="ECO:0000256" key="3">
    <source>
        <dbReference type="SAM" id="Coils"/>
    </source>
</evidence>
<dbReference type="GO" id="GO:0005737">
    <property type="term" value="C:cytoplasm"/>
    <property type="evidence" value="ECO:0007669"/>
    <property type="project" value="UniProtKB-SubCell"/>
</dbReference>
<organism evidence="5 6">
    <name type="scientific">Ascodesmis nigricans</name>
    <dbReference type="NCBI Taxonomy" id="341454"/>
    <lineage>
        <taxon>Eukaryota</taxon>
        <taxon>Fungi</taxon>
        <taxon>Dikarya</taxon>
        <taxon>Ascomycota</taxon>
        <taxon>Pezizomycotina</taxon>
        <taxon>Pezizomycetes</taxon>
        <taxon>Pezizales</taxon>
        <taxon>Ascodesmidaceae</taxon>
        <taxon>Ascodesmis</taxon>
    </lineage>
</organism>
<sequence>MSSKYDALPDLDHSQDVYETPDLIHDASTVSDSPEPTNPEIDASDLPPHTAARAHFNHSILDASDADFSDRISSKRRSYAATNRRAMQKRIEGIVIGDISEDDDEIVDDDEVLVIKESVPKKLARLKREIEEVKAEIAKQEEQKKVEEEESEERRKGAGELAEALKTLQMEDEGARDRLVKRIAENMGAVGEVEKPLPSEKAKAEEEQRPVTSTYTITYAPGYAHSHTLSQIAEFDDRLLLLERVLGLPQSALNDLDRELPTHAIIPTLNDLAAKILSLTTSSAANIDNAHRRAKNLTTETEKLTEARKAAKTAIAEGAVDPLEQNEMVTKINALYGLLPTVEKMTPLLPATLQRLRSLRTIHQDAARAAEALTDVEKRQEEMEAELKKWEETLGKMEGIVTMSTKTIEENIVKVEGWVRTLEEEVRTMKKGE</sequence>
<comment type="subcellular location">
    <subcellularLocation>
        <location evidence="1">Cytoplasm</location>
    </subcellularLocation>
</comment>
<dbReference type="GO" id="GO:0005869">
    <property type="term" value="C:dynactin complex"/>
    <property type="evidence" value="ECO:0007669"/>
    <property type="project" value="InterPro"/>
</dbReference>
<evidence type="ECO:0000313" key="5">
    <source>
        <dbReference type="EMBL" id="TGZ83293.1"/>
    </source>
</evidence>
<dbReference type="GO" id="GO:0007017">
    <property type="term" value="P:microtubule-based process"/>
    <property type="evidence" value="ECO:0007669"/>
    <property type="project" value="InterPro"/>
</dbReference>
<dbReference type="AlphaFoldDB" id="A0A4S2N2L5"/>
<dbReference type="OrthoDB" id="4977at2759"/>
<keyword evidence="3" id="KW-0175">Coiled coil</keyword>
<protein>
    <recommendedName>
        <fullName evidence="7">Dynactin subunit</fullName>
    </recommendedName>
</protein>
<dbReference type="PANTHER" id="PTHR15346">
    <property type="entry name" value="DYNACTIN SUBUNIT"/>
    <property type="match status" value="1"/>
</dbReference>
<dbReference type="STRING" id="341454.A0A4S2N2L5"/>
<evidence type="ECO:0000256" key="4">
    <source>
        <dbReference type="SAM" id="MobiDB-lite"/>
    </source>
</evidence>
<dbReference type="EMBL" id="ML220114">
    <property type="protein sequence ID" value="TGZ83293.1"/>
    <property type="molecule type" value="Genomic_DNA"/>
</dbReference>
<keyword evidence="2" id="KW-0963">Cytoplasm</keyword>
<feature type="coiled-coil region" evidence="3">
    <location>
        <begin position="366"/>
        <end position="400"/>
    </location>
</feature>
<evidence type="ECO:0000256" key="2">
    <source>
        <dbReference type="ARBA" id="ARBA00022490"/>
    </source>
</evidence>
<feature type="region of interest" description="Disordered" evidence="4">
    <location>
        <begin position="1"/>
        <end position="48"/>
    </location>
</feature>
<gene>
    <name evidence="5" type="ORF">EX30DRAFT_339491</name>
</gene>
<dbReference type="FunCoup" id="A0A4S2N2L5">
    <property type="interactions" value="55"/>
</dbReference>
<proteinExistence type="predicted"/>
<feature type="coiled-coil region" evidence="3">
    <location>
        <begin position="287"/>
        <end position="314"/>
    </location>
</feature>
<evidence type="ECO:0008006" key="7">
    <source>
        <dbReference type="Google" id="ProtNLM"/>
    </source>
</evidence>
<dbReference type="Proteomes" id="UP000298138">
    <property type="component" value="Unassembled WGS sequence"/>
</dbReference>
<name>A0A4S2N2L5_9PEZI</name>
<dbReference type="InterPro" id="IPR028133">
    <property type="entry name" value="Dynamitin"/>
</dbReference>
<dbReference type="Pfam" id="PF04912">
    <property type="entry name" value="Dynamitin"/>
    <property type="match status" value="1"/>
</dbReference>
<accession>A0A4S2N2L5</accession>